<reference evidence="2 3" key="1">
    <citation type="journal article" date="2017" name="Environ. Microbiol.">
        <title>Genomic and physiological analyses of 'Reinekea forsetii' reveal a versatile opportunistic lifestyle during spring algae blooms.</title>
        <authorList>
            <person name="Avci B."/>
            <person name="Hahnke R.L."/>
            <person name="Chafee M."/>
            <person name="Fischer T."/>
            <person name="Gruber-Vodicka H."/>
            <person name="Tegetmeyer H.E."/>
            <person name="Harder J."/>
            <person name="Fuchs B.M."/>
            <person name="Amann R.I."/>
            <person name="Teeling H."/>
        </authorList>
    </citation>
    <scope>NUCLEOTIDE SEQUENCE [LARGE SCALE GENOMIC DNA]</scope>
    <source>
        <strain evidence="2 3">Hel1_31_D35</strain>
    </source>
</reference>
<dbReference type="Pfam" id="PF20408">
    <property type="entry name" value="Abhydrolase_11"/>
    <property type="match status" value="1"/>
</dbReference>
<dbReference type="OrthoDB" id="652634at2"/>
<dbReference type="SUPFAM" id="SSF53474">
    <property type="entry name" value="alpha/beta-Hydrolases"/>
    <property type="match status" value="1"/>
</dbReference>
<feature type="domain" description="KANL3/Tex30 alpha/beta hydrolase-like" evidence="1">
    <location>
        <begin position="14"/>
        <end position="200"/>
    </location>
</feature>
<protein>
    <submittedName>
        <fullName evidence="2">Carbohydrate esterase, CE10 family</fullName>
    </submittedName>
</protein>
<dbReference type="PANTHER" id="PTHR13136:SF11">
    <property type="entry name" value="TESTIS-EXPRESSED PROTEIN 30"/>
    <property type="match status" value="1"/>
</dbReference>
<organism evidence="2 3">
    <name type="scientific">Reinekea forsetii</name>
    <dbReference type="NCBI Taxonomy" id="1336806"/>
    <lineage>
        <taxon>Bacteria</taxon>
        <taxon>Pseudomonadati</taxon>
        <taxon>Pseudomonadota</taxon>
        <taxon>Gammaproteobacteria</taxon>
        <taxon>Oceanospirillales</taxon>
        <taxon>Saccharospirillaceae</taxon>
        <taxon>Reinekea</taxon>
    </lineage>
</organism>
<dbReference type="Gene3D" id="3.40.50.1820">
    <property type="entry name" value="alpha/beta hydrolase"/>
    <property type="match status" value="1"/>
</dbReference>
<dbReference type="InterPro" id="IPR029058">
    <property type="entry name" value="AB_hydrolase_fold"/>
</dbReference>
<evidence type="ECO:0000313" key="2">
    <source>
        <dbReference type="EMBL" id="ATX75509.1"/>
    </source>
</evidence>
<dbReference type="InterPro" id="IPR046879">
    <property type="entry name" value="KANL3/Tex30_Abhydrolase"/>
</dbReference>
<dbReference type="KEGG" id="rfo:REIFOR_00332"/>
<accession>A0A2K8KN02</accession>
<gene>
    <name evidence="2" type="ORF">REIFOR_00332</name>
</gene>
<dbReference type="Proteomes" id="UP000229757">
    <property type="component" value="Chromosome"/>
</dbReference>
<dbReference type="InterPro" id="IPR026555">
    <property type="entry name" value="NSL3/Tex30"/>
</dbReference>
<dbReference type="PANTHER" id="PTHR13136">
    <property type="entry name" value="TESTIS DEVELOPMENT PROTEIN PRTD"/>
    <property type="match status" value="1"/>
</dbReference>
<dbReference type="RefSeq" id="WP_145980208.1">
    <property type="nucleotide sequence ID" value="NZ_CP011797.1"/>
</dbReference>
<dbReference type="AlphaFoldDB" id="A0A2K8KN02"/>
<dbReference type="EMBL" id="CP011797">
    <property type="protein sequence ID" value="ATX75509.1"/>
    <property type="molecule type" value="Genomic_DNA"/>
</dbReference>
<keyword evidence="3" id="KW-1185">Reference proteome</keyword>
<proteinExistence type="predicted"/>
<sequence>MQQLIINGDLGGPTFIFAHGAGAGMDSEFMNRVATGLAERGIRVVRFEFPYMQKKRDTGKRRPPDRQPKLLDHFKQVIEQVNLSRVIIGGKSMGGRMATVLAAEQSYAGVVVLGYPFHALGKPEKVRVDHFQTVESPVLICQGERDSMGNRADVAQYRLPSNVHIDWFTDGDHDLKPRKASGCTHTAHLDNAIERTSRFIHQMAAR</sequence>
<evidence type="ECO:0000313" key="3">
    <source>
        <dbReference type="Proteomes" id="UP000229757"/>
    </source>
</evidence>
<name>A0A2K8KN02_9GAMM</name>
<evidence type="ECO:0000259" key="1">
    <source>
        <dbReference type="Pfam" id="PF20408"/>
    </source>
</evidence>